<protein>
    <submittedName>
        <fullName evidence="2">Uncharacterized protein</fullName>
    </submittedName>
</protein>
<dbReference type="AlphaFoldDB" id="A0AAD9WTS2"/>
<gene>
    <name evidence="2" type="ORF">Ddye_023808</name>
</gene>
<reference evidence="2" key="1">
    <citation type="journal article" date="2023" name="Plant J.">
        <title>Genome sequences and population genomics provide insights into the demographic history, inbreeding, and mutation load of two 'living fossil' tree species of Dipteronia.</title>
        <authorList>
            <person name="Feng Y."/>
            <person name="Comes H.P."/>
            <person name="Chen J."/>
            <person name="Zhu S."/>
            <person name="Lu R."/>
            <person name="Zhang X."/>
            <person name="Li P."/>
            <person name="Qiu J."/>
            <person name="Olsen K.M."/>
            <person name="Qiu Y."/>
        </authorList>
    </citation>
    <scope>NUCLEOTIDE SEQUENCE</scope>
    <source>
        <strain evidence="2">KIB01</strain>
    </source>
</reference>
<evidence type="ECO:0000313" key="3">
    <source>
        <dbReference type="Proteomes" id="UP001280121"/>
    </source>
</evidence>
<accession>A0AAD9WTS2</accession>
<proteinExistence type="predicted"/>
<sequence>MTDVERDVADNSMSSTKFNLPNLAEALRLHKKSMSKRRATVVANKRLTEEVLKSKELVAFEETVFDSSPESNPLKSRKRKKTIRADTKGKAVKGASKELVVETVLEKANLTLVSGGDVWVCDEMNQMARGHHADITSLFPELHAAFRFNELNGFYCVQCMYKNFGNASRDKEVNLKLAHARMLEVDKIDVGSKHVKKNWVKKNVNHVKLDKSCITSDVGEMIINDFCVNAPNTKLVKVKAMCTTRAKLFKQFLACEQWDPQAIKAEVDNWEESELFKAEGSLTIEMDANVEDVGGIDKGVEDVVEPSTQVYKST</sequence>
<dbReference type="Proteomes" id="UP001280121">
    <property type="component" value="Unassembled WGS sequence"/>
</dbReference>
<keyword evidence="3" id="KW-1185">Reference proteome</keyword>
<organism evidence="2 3">
    <name type="scientific">Dipteronia dyeriana</name>
    <dbReference type="NCBI Taxonomy" id="168575"/>
    <lineage>
        <taxon>Eukaryota</taxon>
        <taxon>Viridiplantae</taxon>
        <taxon>Streptophyta</taxon>
        <taxon>Embryophyta</taxon>
        <taxon>Tracheophyta</taxon>
        <taxon>Spermatophyta</taxon>
        <taxon>Magnoliopsida</taxon>
        <taxon>eudicotyledons</taxon>
        <taxon>Gunneridae</taxon>
        <taxon>Pentapetalae</taxon>
        <taxon>rosids</taxon>
        <taxon>malvids</taxon>
        <taxon>Sapindales</taxon>
        <taxon>Sapindaceae</taxon>
        <taxon>Hippocastanoideae</taxon>
        <taxon>Acereae</taxon>
        <taxon>Dipteronia</taxon>
    </lineage>
</organism>
<dbReference type="EMBL" id="JANJYI010000007">
    <property type="protein sequence ID" value="KAK2642045.1"/>
    <property type="molecule type" value="Genomic_DNA"/>
</dbReference>
<comment type="caution">
    <text evidence="2">The sequence shown here is derived from an EMBL/GenBank/DDBJ whole genome shotgun (WGS) entry which is preliminary data.</text>
</comment>
<evidence type="ECO:0000313" key="2">
    <source>
        <dbReference type="EMBL" id="KAK2642045.1"/>
    </source>
</evidence>
<evidence type="ECO:0000256" key="1">
    <source>
        <dbReference type="SAM" id="MobiDB-lite"/>
    </source>
</evidence>
<name>A0AAD9WTS2_9ROSI</name>
<feature type="region of interest" description="Disordered" evidence="1">
    <location>
        <begin position="67"/>
        <end position="87"/>
    </location>
</feature>